<evidence type="ECO:0000313" key="4">
    <source>
        <dbReference type="Proteomes" id="UP000837801"/>
    </source>
</evidence>
<dbReference type="OrthoDB" id="899at2759"/>
<comment type="caution">
    <text evidence="3">The sequence shown here is derived from an EMBL/GenBank/DDBJ whole genome shotgun (WGS) entry which is preliminary data.</text>
</comment>
<comment type="similarity">
    <text evidence="1">Belongs to the cytochrome b5 family. MAPR subfamily.</text>
</comment>
<feature type="domain" description="Cytochrome b5 heme-binding" evidence="2">
    <location>
        <begin position="30"/>
        <end position="134"/>
    </location>
</feature>
<accession>A0A9P0VZ01</accession>
<keyword evidence="4" id="KW-1185">Reference proteome</keyword>
<dbReference type="InterPro" id="IPR001199">
    <property type="entry name" value="Cyt_B5-like_heme/steroid-bd"/>
</dbReference>
<dbReference type="Gene3D" id="3.10.120.10">
    <property type="entry name" value="Cytochrome b5-like heme/steroid binding domain"/>
    <property type="match status" value="1"/>
</dbReference>
<protein>
    <recommendedName>
        <fullName evidence="2">Cytochrome b5 heme-binding domain-containing protein</fullName>
    </recommendedName>
</protein>
<dbReference type="InterPro" id="IPR050577">
    <property type="entry name" value="MAPR/NEUFC/NENF-like"/>
</dbReference>
<dbReference type="SMART" id="SM01117">
    <property type="entry name" value="Cyt-b5"/>
    <property type="match status" value="1"/>
</dbReference>
<evidence type="ECO:0000259" key="2">
    <source>
        <dbReference type="SMART" id="SM01117"/>
    </source>
</evidence>
<reference evidence="3" key="1">
    <citation type="submission" date="2022-03" db="EMBL/GenBank/DDBJ databases">
        <authorList>
            <person name="Legras J.-L."/>
            <person name="Devillers H."/>
            <person name="Grondin C."/>
        </authorList>
    </citation>
    <scope>NUCLEOTIDE SEQUENCE</scope>
    <source>
        <strain evidence="3">CLIB 1423</strain>
    </source>
</reference>
<dbReference type="AlphaFoldDB" id="A0A9P0VZ01"/>
<dbReference type="GO" id="GO:0012505">
    <property type="term" value="C:endomembrane system"/>
    <property type="evidence" value="ECO:0007669"/>
    <property type="project" value="TreeGrafter"/>
</dbReference>
<sequence length="138" mass="15849">MSDSNEADIPQPTEFEIHNNKIDINTLPIFTRSQLAIYNGIDHPNLYVAIRGYIYDVSANSKSYGPGKGYHKLVGKDVSRLLGLNRLQLKEEPDNSSLQRSTWYTQDFDAKQNSIVDKWVIFFKKRYNIIGIVVDHES</sequence>
<evidence type="ECO:0000313" key="3">
    <source>
        <dbReference type="EMBL" id="CAH2353091.1"/>
    </source>
</evidence>
<dbReference type="GO" id="GO:0016020">
    <property type="term" value="C:membrane"/>
    <property type="evidence" value="ECO:0007669"/>
    <property type="project" value="TreeGrafter"/>
</dbReference>
<dbReference type="EMBL" id="CAKXYY010000009">
    <property type="protein sequence ID" value="CAH2353091.1"/>
    <property type="molecule type" value="Genomic_DNA"/>
</dbReference>
<evidence type="ECO:0000256" key="1">
    <source>
        <dbReference type="ARBA" id="ARBA00038357"/>
    </source>
</evidence>
<dbReference type="Pfam" id="PF00173">
    <property type="entry name" value="Cyt-b5"/>
    <property type="match status" value="1"/>
</dbReference>
<organism evidence="3 4">
    <name type="scientific">[Candida] railenensis</name>
    <dbReference type="NCBI Taxonomy" id="45579"/>
    <lineage>
        <taxon>Eukaryota</taxon>
        <taxon>Fungi</taxon>
        <taxon>Dikarya</taxon>
        <taxon>Ascomycota</taxon>
        <taxon>Saccharomycotina</taxon>
        <taxon>Pichiomycetes</taxon>
        <taxon>Debaryomycetaceae</taxon>
        <taxon>Kurtzmaniella</taxon>
    </lineage>
</organism>
<dbReference type="Proteomes" id="UP000837801">
    <property type="component" value="Unassembled WGS sequence"/>
</dbReference>
<dbReference type="InterPro" id="IPR036400">
    <property type="entry name" value="Cyt_B5-like_heme/steroid_sf"/>
</dbReference>
<dbReference type="PANTHER" id="PTHR10281:SF76">
    <property type="entry name" value="CALCUTTA CUP-RELATED"/>
    <property type="match status" value="1"/>
</dbReference>
<name>A0A9P0VZ01_9ASCO</name>
<gene>
    <name evidence="3" type="ORF">CLIB1423_09S02586</name>
</gene>
<proteinExistence type="inferred from homology"/>
<dbReference type="SUPFAM" id="SSF55856">
    <property type="entry name" value="Cytochrome b5-like heme/steroid binding domain"/>
    <property type="match status" value="1"/>
</dbReference>
<dbReference type="PANTHER" id="PTHR10281">
    <property type="entry name" value="MEMBRANE-ASSOCIATED PROGESTERONE RECEPTOR COMPONENT-RELATED"/>
    <property type="match status" value="1"/>
</dbReference>